<feature type="region of interest" description="Disordered" evidence="11">
    <location>
        <begin position="106"/>
        <end position="140"/>
    </location>
</feature>
<feature type="compositionally biased region" description="Basic residues" evidence="11">
    <location>
        <begin position="106"/>
        <end position="130"/>
    </location>
</feature>
<dbReference type="GO" id="GO:0072344">
    <property type="term" value="P:rescue of stalled ribosome"/>
    <property type="evidence" value="ECO:0007669"/>
    <property type="project" value="TreeGrafter"/>
</dbReference>
<dbReference type="GO" id="GO:0043022">
    <property type="term" value="F:ribosome binding"/>
    <property type="evidence" value="ECO:0007669"/>
    <property type="project" value="TreeGrafter"/>
</dbReference>
<evidence type="ECO:0000256" key="7">
    <source>
        <dbReference type="ARBA" id="ARBA00048707"/>
    </source>
</evidence>
<dbReference type="NCBIfam" id="NF006718">
    <property type="entry name" value="PRK09256.1"/>
    <property type="match status" value="1"/>
</dbReference>
<evidence type="ECO:0000313" key="13">
    <source>
        <dbReference type="EMBL" id="CAA6813696.1"/>
    </source>
</evidence>
<dbReference type="SUPFAM" id="SSF75620">
    <property type="entry name" value="Release factor"/>
    <property type="match status" value="1"/>
</dbReference>
<comment type="catalytic activity">
    <reaction evidence="7">
        <text>an N-acyl-L-alpha-aminoacyl-tRNA + H2O = an N-acyl-L-amino acid + a tRNA + H(+)</text>
        <dbReference type="Rhea" id="RHEA:54448"/>
        <dbReference type="Rhea" id="RHEA-COMP:10123"/>
        <dbReference type="Rhea" id="RHEA-COMP:13883"/>
        <dbReference type="ChEBI" id="CHEBI:15377"/>
        <dbReference type="ChEBI" id="CHEBI:15378"/>
        <dbReference type="ChEBI" id="CHEBI:59874"/>
        <dbReference type="ChEBI" id="CHEBI:78442"/>
        <dbReference type="ChEBI" id="CHEBI:138191"/>
        <dbReference type="EC" id="3.1.1.29"/>
    </reaction>
</comment>
<dbReference type="InterPro" id="IPR000352">
    <property type="entry name" value="Pep_chain_release_fac_I"/>
</dbReference>
<evidence type="ECO:0000256" key="4">
    <source>
        <dbReference type="ARBA" id="ARBA00022490"/>
    </source>
</evidence>
<keyword evidence="5" id="KW-0378">Hydrolase</keyword>
<evidence type="ECO:0000256" key="10">
    <source>
        <dbReference type="ARBA" id="ARBA00077576"/>
    </source>
</evidence>
<dbReference type="PROSITE" id="PS00745">
    <property type="entry name" value="RF_PROK_I"/>
    <property type="match status" value="1"/>
</dbReference>
<dbReference type="FunFam" id="3.30.160.20:FF:000029">
    <property type="entry name" value="Peptidyl-tRNA hydrolase YaeJ"/>
    <property type="match status" value="1"/>
</dbReference>
<proteinExistence type="inferred from homology"/>
<keyword evidence="6" id="KW-0810">Translation regulation</keyword>
<evidence type="ECO:0000256" key="1">
    <source>
        <dbReference type="ARBA" id="ARBA00004496"/>
    </source>
</evidence>
<dbReference type="GO" id="GO:0005737">
    <property type="term" value="C:cytoplasm"/>
    <property type="evidence" value="ECO:0007669"/>
    <property type="project" value="UniProtKB-SubCell"/>
</dbReference>
<evidence type="ECO:0000256" key="3">
    <source>
        <dbReference type="ARBA" id="ARBA00013260"/>
    </source>
</evidence>
<evidence type="ECO:0000256" key="2">
    <source>
        <dbReference type="ARBA" id="ARBA00010835"/>
    </source>
</evidence>
<gene>
    <name evidence="13" type="ORF">HELGO_WM34986</name>
</gene>
<reference evidence="13" key="1">
    <citation type="submission" date="2020-01" db="EMBL/GenBank/DDBJ databases">
        <authorList>
            <person name="Meier V. D."/>
            <person name="Meier V D."/>
        </authorList>
    </citation>
    <scope>NUCLEOTIDE SEQUENCE</scope>
    <source>
        <strain evidence="13">HLG_WM_MAG_09</strain>
    </source>
</reference>
<organism evidence="13">
    <name type="scientific">uncultured Thiotrichaceae bacterium</name>
    <dbReference type="NCBI Taxonomy" id="298394"/>
    <lineage>
        <taxon>Bacteria</taxon>
        <taxon>Pseudomonadati</taxon>
        <taxon>Pseudomonadota</taxon>
        <taxon>Gammaproteobacteria</taxon>
        <taxon>Thiotrichales</taxon>
        <taxon>Thiotrichaceae</taxon>
        <taxon>environmental samples</taxon>
    </lineage>
</organism>
<dbReference type="GO" id="GO:0003747">
    <property type="term" value="F:translation release factor activity"/>
    <property type="evidence" value="ECO:0007669"/>
    <property type="project" value="InterPro"/>
</dbReference>
<evidence type="ECO:0000256" key="8">
    <source>
        <dbReference type="ARBA" id="ARBA00063421"/>
    </source>
</evidence>
<dbReference type="Pfam" id="PF00472">
    <property type="entry name" value="RF-1"/>
    <property type="match status" value="1"/>
</dbReference>
<dbReference type="GO" id="GO:0004045">
    <property type="term" value="F:peptidyl-tRNA hydrolase activity"/>
    <property type="evidence" value="ECO:0007669"/>
    <property type="project" value="UniProtKB-EC"/>
</dbReference>
<evidence type="ECO:0000259" key="12">
    <source>
        <dbReference type="PROSITE" id="PS00745"/>
    </source>
</evidence>
<dbReference type="PANTHER" id="PTHR47814">
    <property type="entry name" value="PEPTIDYL-TRNA HYDROLASE ARFB"/>
    <property type="match status" value="1"/>
</dbReference>
<evidence type="ECO:0000256" key="6">
    <source>
        <dbReference type="ARBA" id="ARBA00022845"/>
    </source>
</evidence>
<dbReference type="EC" id="3.1.1.29" evidence="3"/>
<evidence type="ECO:0000256" key="11">
    <source>
        <dbReference type="SAM" id="MobiDB-lite"/>
    </source>
</evidence>
<keyword evidence="4" id="KW-0963">Cytoplasm</keyword>
<name>A0A6S6TBF7_9GAMM</name>
<evidence type="ECO:0000256" key="9">
    <source>
        <dbReference type="ARBA" id="ARBA00070375"/>
    </source>
</evidence>
<dbReference type="EMBL" id="CACVAT010000211">
    <property type="protein sequence ID" value="CAA6813696.1"/>
    <property type="molecule type" value="Genomic_DNA"/>
</dbReference>
<feature type="domain" description="Prokaryotic-type class I peptide chain release factors" evidence="12">
    <location>
        <begin position="24"/>
        <end position="40"/>
    </location>
</feature>
<dbReference type="PANTHER" id="PTHR47814:SF1">
    <property type="entry name" value="PEPTIDYL-TRNA HYDROLASE ARFB"/>
    <property type="match status" value="1"/>
</dbReference>
<dbReference type="AlphaFoldDB" id="A0A6S6TBF7"/>
<comment type="subunit">
    <text evidence="8">Associated with 70S ribosomes and polysomes.</text>
</comment>
<comment type="subcellular location">
    <subcellularLocation>
        <location evidence="1">Cytoplasm</location>
    </subcellularLocation>
</comment>
<protein>
    <recommendedName>
        <fullName evidence="9">Peptidyl-tRNA hydrolase ArfB</fullName>
        <ecNumber evidence="3">3.1.1.29</ecNumber>
    </recommendedName>
    <alternativeName>
        <fullName evidence="10">Alternative ribosome-rescue factor B</fullName>
    </alternativeName>
</protein>
<accession>A0A6S6TBF7</accession>
<evidence type="ECO:0000256" key="5">
    <source>
        <dbReference type="ARBA" id="ARBA00022801"/>
    </source>
</evidence>
<sequence>MSMPLKISNNVSLVDDDIEFVAIRAQGAGGQNVNKVSSAIHLRFDIAASGLPDFYKERLLQLKDQRINKEGVIVIKAQQYRTQEKNRADALERLVELIKAATVVQKARRATKPSKSARRKRMDSKTRKGNVKALRGRVTD</sequence>
<comment type="similarity">
    <text evidence="2">Belongs to the prokaryotic/mitochondrial release factor family.</text>
</comment>
<dbReference type="InterPro" id="IPR045853">
    <property type="entry name" value="Pep_chain_release_fac_I_sf"/>
</dbReference>
<dbReference type="GO" id="GO:0006417">
    <property type="term" value="P:regulation of translation"/>
    <property type="evidence" value="ECO:0007669"/>
    <property type="project" value="UniProtKB-KW"/>
</dbReference>
<dbReference type="Gene3D" id="3.30.160.20">
    <property type="match status" value="1"/>
</dbReference>